<accession>A0AAV2JHZ7</accession>
<dbReference type="Proteomes" id="UP001497482">
    <property type="component" value="Chromosome 12"/>
</dbReference>
<evidence type="ECO:0000256" key="1">
    <source>
        <dbReference type="SAM" id="MobiDB-lite"/>
    </source>
</evidence>
<reference evidence="3 4" key="1">
    <citation type="submission" date="2024-04" db="EMBL/GenBank/DDBJ databases">
        <authorList>
            <person name="Waldvogel A.-M."/>
            <person name="Schoenle A."/>
        </authorList>
    </citation>
    <scope>NUCLEOTIDE SEQUENCE [LARGE SCALE GENOMIC DNA]</scope>
</reference>
<keyword evidence="2" id="KW-0732">Signal</keyword>
<proteinExistence type="predicted"/>
<evidence type="ECO:0000313" key="3">
    <source>
        <dbReference type="EMBL" id="CAL1574914.1"/>
    </source>
</evidence>
<name>A0AAV2JHZ7_KNICA</name>
<dbReference type="AlphaFoldDB" id="A0AAV2JHZ7"/>
<feature type="region of interest" description="Disordered" evidence="1">
    <location>
        <begin position="39"/>
        <end position="58"/>
    </location>
</feature>
<feature type="chain" id="PRO_5043640421" evidence="2">
    <location>
        <begin position="22"/>
        <end position="88"/>
    </location>
</feature>
<dbReference type="EMBL" id="OZ035834">
    <property type="protein sequence ID" value="CAL1574914.1"/>
    <property type="molecule type" value="Genomic_DNA"/>
</dbReference>
<protein>
    <submittedName>
        <fullName evidence="3">Uncharacterized protein</fullName>
    </submittedName>
</protein>
<feature type="signal peptide" evidence="2">
    <location>
        <begin position="1"/>
        <end position="21"/>
    </location>
</feature>
<evidence type="ECO:0000256" key="2">
    <source>
        <dbReference type="SAM" id="SignalP"/>
    </source>
</evidence>
<keyword evidence="4" id="KW-1185">Reference proteome</keyword>
<evidence type="ECO:0000313" key="4">
    <source>
        <dbReference type="Proteomes" id="UP001497482"/>
    </source>
</evidence>
<organism evidence="3 4">
    <name type="scientific">Knipowitschia caucasica</name>
    <name type="common">Caucasian dwarf goby</name>
    <name type="synonym">Pomatoschistus caucasicus</name>
    <dbReference type="NCBI Taxonomy" id="637954"/>
    <lineage>
        <taxon>Eukaryota</taxon>
        <taxon>Metazoa</taxon>
        <taxon>Chordata</taxon>
        <taxon>Craniata</taxon>
        <taxon>Vertebrata</taxon>
        <taxon>Euteleostomi</taxon>
        <taxon>Actinopterygii</taxon>
        <taxon>Neopterygii</taxon>
        <taxon>Teleostei</taxon>
        <taxon>Neoteleostei</taxon>
        <taxon>Acanthomorphata</taxon>
        <taxon>Gobiaria</taxon>
        <taxon>Gobiiformes</taxon>
        <taxon>Gobioidei</taxon>
        <taxon>Gobiidae</taxon>
        <taxon>Gobiinae</taxon>
        <taxon>Knipowitschia</taxon>
    </lineage>
</organism>
<sequence length="88" mass="9309">MGSLFQGGTVMFLCLSAFVKSQSPPGQVCCGTSSKTAQTWTDQRSLPPPGVARAAGGEGPEIQLTRDGAAGERDFKRQCWLKPPSSLH</sequence>
<gene>
    <name evidence="3" type="ORF">KC01_LOCUS6583</name>
</gene>